<feature type="region of interest" description="Disordered" evidence="1">
    <location>
        <begin position="30"/>
        <end position="54"/>
    </location>
</feature>
<organism evidence="2 3">
    <name type="scientific">Trifolium medium</name>
    <dbReference type="NCBI Taxonomy" id="97028"/>
    <lineage>
        <taxon>Eukaryota</taxon>
        <taxon>Viridiplantae</taxon>
        <taxon>Streptophyta</taxon>
        <taxon>Embryophyta</taxon>
        <taxon>Tracheophyta</taxon>
        <taxon>Spermatophyta</taxon>
        <taxon>Magnoliopsida</taxon>
        <taxon>eudicotyledons</taxon>
        <taxon>Gunneridae</taxon>
        <taxon>Pentapetalae</taxon>
        <taxon>rosids</taxon>
        <taxon>fabids</taxon>
        <taxon>Fabales</taxon>
        <taxon>Fabaceae</taxon>
        <taxon>Papilionoideae</taxon>
        <taxon>50 kb inversion clade</taxon>
        <taxon>NPAAA clade</taxon>
        <taxon>Hologalegina</taxon>
        <taxon>IRL clade</taxon>
        <taxon>Trifolieae</taxon>
        <taxon>Trifolium</taxon>
    </lineage>
</organism>
<evidence type="ECO:0000313" key="3">
    <source>
        <dbReference type="Proteomes" id="UP000265520"/>
    </source>
</evidence>
<dbReference type="EMBL" id="LXQA010341046">
    <property type="protein sequence ID" value="MCI45232.1"/>
    <property type="molecule type" value="Genomic_DNA"/>
</dbReference>
<accession>A0A392S9T6</accession>
<name>A0A392S9T6_9FABA</name>
<reference evidence="2 3" key="1">
    <citation type="journal article" date="2018" name="Front. Plant Sci.">
        <title>Red Clover (Trifolium pratense) and Zigzag Clover (T. medium) - A Picture of Genomic Similarities and Differences.</title>
        <authorList>
            <person name="Dluhosova J."/>
            <person name="Istvanek J."/>
            <person name="Nedelnik J."/>
            <person name="Repkova J."/>
        </authorList>
    </citation>
    <scope>NUCLEOTIDE SEQUENCE [LARGE SCALE GENOMIC DNA]</scope>
    <source>
        <strain evidence="3">cv. 10/8</strain>
        <tissue evidence="2">Leaf</tissue>
    </source>
</reference>
<comment type="caution">
    <text evidence="2">The sequence shown here is derived from an EMBL/GenBank/DDBJ whole genome shotgun (WGS) entry which is preliminary data.</text>
</comment>
<proteinExistence type="predicted"/>
<evidence type="ECO:0000313" key="2">
    <source>
        <dbReference type="EMBL" id="MCI45232.1"/>
    </source>
</evidence>
<protein>
    <submittedName>
        <fullName evidence="2">Autophagy-related protein 18h-like</fullName>
    </submittedName>
</protein>
<feature type="non-terminal residue" evidence="2">
    <location>
        <position position="54"/>
    </location>
</feature>
<keyword evidence="3" id="KW-1185">Reference proteome</keyword>
<evidence type="ECO:0000256" key="1">
    <source>
        <dbReference type="SAM" id="MobiDB-lite"/>
    </source>
</evidence>
<dbReference type="Proteomes" id="UP000265520">
    <property type="component" value="Unassembled WGS sequence"/>
</dbReference>
<sequence>MKKQGKNSSKSNGFVPSSFKFISSCIKTASSGVRTAGASVASSISGDGHDHKDQ</sequence>
<dbReference type="AlphaFoldDB" id="A0A392S9T6"/>